<evidence type="ECO:0000259" key="3">
    <source>
        <dbReference type="Pfam" id="PF02449"/>
    </source>
</evidence>
<dbReference type="Pfam" id="PF02449">
    <property type="entry name" value="Glyco_hydro_42"/>
    <property type="match status" value="1"/>
</dbReference>
<dbReference type="AlphaFoldDB" id="A0A3A1NLW1"/>
<organism evidence="5 7">
    <name type="scientific">Flagellimonas pelagia</name>
    <dbReference type="NCBI Taxonomy" id="2306998"/>
    <lineage>
        <taxon>Bacteria</taxon>
        <taxon>Pseudomonadati</taxon>
        <taxon>Bacteroidota</taxon>
        <taxon>Flavobacteriia</taxon>
        <taxon>Flavobacteriales</taxon>
        <taxon>Flavobacteriaceae</taxon>
        <taxon>Flagellimonas</taxon>
    </lineage>
</organism>
<feature type="domain" description="DUF5597" evidence="4">
    <location>
        <begin position="385"/>
        <end position="517"/>
    </location>
</feature>
<evidence type="ECO:0000259" key="4">
    <source>
        <dbReference type="Pfam" id="PF18120"/>
    </source>
</evidence>
<gene>
    <name evidence="5" type="ORF">D2V05_03470</name>
    <name evidence="6" type="ORF">FQ017_03450</name>
</gene>
<evidence type="ECO:0000313" key="6">
    <source>
        <dbReference type="EMBL" id="TXJ99082.1"/>
    </source>
</evidence>
<comment type="caution">
    <text evidence="5">The sequence shown here is derived from an EMBL/GenBank/DDBJ whole genome shotgun (WGS) entry which is preliminary data.</text>
</comment>
<dbReference type="Proteomes" id="UP000266691">
    <property type="component" value="Unassembled WGS sequence"/>
</dbReference>
<reference evidence="6 8" key="2">
    <citation type="submission" date="2019-07" db="EMBL/GenBank/DDBJ databases">
        <title>Draft genome of two Muricauda strains isolated from deep sea.</title>
        <authorList>
            <person name="Sun C."/>
        </authorList>
    </citation>
    <scope>NUCLEOTIDE SEQUENCE [LARGE SCALE GENOMIC DNA]</scope>
    <source>
        <strain evidence="6 8">72</strain>
    </source>
</reference>
<dbReference type="EMBL" id="VNWK01000011">
    <property type="protein sequence ID" value="TXJ99082.1"/>
    <property type="molecule type" value="Genomic_DNA"/>
</dbReference>
<dbReference type="Proteomes" id="UP000321621">
    <property type="component" value="Unassembled WGS sequence"/>
</dbReference>
<feature type="domain" description="Glycoside hydrolase family 42 N-terminal" evidence="3">
    <location>
        <begin position="56"/>
        <end position="219"/>
    </location>
</feature>
<dbReference type="GO" id="GO:0009341">
    <property type="term" value="C:beta-galactosidase complex"/>
    <property type="evidence" value="ECO:0007669"/>
    <property type="project" value="InterPro"/>
</dbReference>
<dbReference type="PANTHER" id="PTHR36447">
    <property type="entry name" value="BETA-GALACTOSIDASE GANA"/>
    <property type="match status" value="1"/>
</dbReference>
<dbReference type="InterPro" id="IPR017853">
    <property type="entry name" value="GH"/>
</dbReference>
<keyword evidence="8" id="KW-1185">Reference proteome</keyword>
<evidence type="ECO:0000313" key="7">
    <source>
        <dbReference type="Proteomes" id="UP000266691"/>
    </source>
</evidence>
<reference evidence="5 7" key="1">
    <citation type="submission" date="2018-08" db="EMBL/GenBank/DDBJ databases">
        <title>Proposal of Muricauda 72 sp.nov. and Muricauda NH166 sp.nov., isolated from seawater.</title>
        <authorList>
            <person name="Cheng H."/>
            <person name="Wu Y.-H."/>
            <person name="Guo L.-L."/>
            <person name="Xu X.-W."/>
        </authorList>
    </citation>
    <scope>NUCLEOTIDE SEQUENCE [LARGE SCALE GENOMIC DNA]</scope>
    <source>
        <strain evidence="5 7">72</strain>
    </source>
</reference>
<sequence length="534" mass="61133">MACKEREVPISSKKHDMPHLIQKGHTTQLIVDDAPFIVLGGELGNSSFTSVEYMESIWPKLKAMNLNTVLAPIYWELMEPEEGKFDFQLMDQLVDKAREHDLKLILLWFGSWKNSMSSHAPSWVKKDQERFPRIKDDEGNSHEILSPFGKNNLTADLKAYEALMQHIKELDGNEHTIIMVQTENEIGMLPSARDHHPMANEKFQQEVPEELLHYLKDRKEELVPEFYQVWGENGFKTTGTWEEVFGKGTRTDEIFMAWFYAKYTNAIVEAGKKIHPLPMYVNAALNRPNTQPGKGYPSAGPLPHIMDVWLAGGASIDFLSPDFYFPNIEHWCDLYTRQDNPLFIPEHRFDQTVSAKALFTIGHYESLGFSPFSIESTEQPGDEDLGKVYALVHQMTPLIGKHHGQGKIDGVLLDKEKQESTLNFGNYELMVRHSHTLGWEASSSNEKWAPAGAILVQTSENEFYVAGSGIVVTFNNLKDPSKTTGILKDEEGRFEEGQWKVVRHLNGDQTHQGRHVRIFLNDYSIQRFELYDYD</sequence>
<dbReference type="InterPro" id="IPR013529">
    <property type="entry name" value="Glyco_hydro_42_N"/>
</dbReference>
<evidence type="ECO:0000313" key="5">
    <source>
        <dbReference type="EMBL" id="RIV46533.1"/>
    </source>
</evidence>
<protein>
    <submittedName>
        <fullName evidence="5">Mannonate dehydratase</fullName>
    </submittedName>
</protein>
<accession>A0A3A1NLW1</accession>
<keyword evidence="2" id="KW-0326">Glycosidase</keyword>
<proteinExistence type="predicted"/>
<dbReference type="EMBL" id="QXFI01000011">
    <property type="protein sequence ID" value="RIV46533.1"/>
    <property type="molecule type" value="Genomic_DNA"/>
</dbReference>
<dbReference type="GO" id="GO:0005975">
    <property type="term" value="P:carbohydrate metabolic process"/>
    <property type="evidence" value="ECO:0007669"/>
    <property type="project" value="InterPro"/>
</dbReference>
<dbReference type="GO" id="GO:0004565">
    <property type="term" value="F:beta-galactosidase activity"/>
    <property type="evidence" value="ECO:0007669"/>
    <property type="project" value="InterPro"/>
</dbReference>
<dbReference type="FunFam" id="3.20.20.80:FF:000135">
    <property type="entry name" value="Beta-galactosidase, putative, bgl35A"/>
    <property type="match status" value="1"/>
</dbReference>
<evidence type="ECO:0000313" key="8">
    <source>
        <dbReference type="Proteomes" id="UP000321621"/>
    </source>
</evidence>
<dbReference type="Gene3D" id="2.60.220.20">
    <property type="entry name" value="putative beta-Galactosidase from caulobacter crescentus"/>
    <property type="match status" value="1"/>
</dbReference>
<dbReference type="SUPFAM" id="SSF51445">
    <property type="entry name" value="(Trans)glycosidases"/>
    <property type="match status" value="1"/>
</dbReference>
<evidence type="ECO:0000256" key="1">
    <source>
        <dbReference type="ARBA" id="ARBA00022801"/>
    </source>
</evidence>
<dbReference type="Gene3D" id="3.20.20.80">
    <property type="entry name" value="Glycosidases"/>
    <property type="match status" value="1"/>
</dbReference>
<evidence type="ECO:0000256" key="2">
    <source>
        <dbReference type="ARBA" id="ARBA00023295"/>
    </source>
</evidence>
<dbReference type="Pfam" id="PF18120">
    <property type="entry name" value="DUF5597"/>
    <property type="match status" value="1"/>
</dbReference>
<name>A0A3A1NLW1_9FLAO</name>
<keyword evidence="1" id="KW-0378">Hydrolase</keyword>
<dbReference type="InterPro" id="IPR040719">
    <property type="entry name" value="DUF5597"/>
</dbReference>
<dbReference type="InterPro" id="IPR003476">
    <property type="entry name" value="Glyco_hydro_42"/>
</dbReference>
<dbReference type="OrthoDB" id="9800974at2"/>
<dbReference type="PANTHER" id="PTHR36447:SF1">
    <property type="entry name" value="BETA-GALACTOSIDASE GANA"/>
    <property type="match status" value="1"/>
</dbReference>